<dbReference type="Pfam" id="PF05050">
    <property type="entry name" value="Methyltransf_21"/>
    <property type="match status" value="1"/>
</dbReference>
<dbReference type="EMBL" id="CM000631">
    <property type="protein sequence ID" value="EEC43183.1"/>
    <property type="molecule type" value="Genomic_DNA"/>
</dbReference>
<dbReference type="KEGG" id="pti:PHATRDRAFT_50348"/>
<dbReference type="GeneID" id="7198487"/>
<dbReference type="GO" id="GO:0006888">
    <property type="term" value="P:endoplasmic reticulum to Golgi vesicle-mediated transport"/>
    <property type="evidence" value="ECO:0007669"/>
    <property type="project" value="TreeGrafter"/>
</dbReference>
<accession>B7GBL6</accession>
<feature type="transmembrane region" description="Helical" evidence="1">
    <location>
        <begin position="27"/>
        <end position="48"/>
    </location>
</feature>
<evidence type="ECO:0000256" key="1">
    <source>
        <dbReference type="SAM" id="Phobius"/>
    </source>
</evidence>
<keyword evidence="1" id="KW-0812">Transmembrane</keyword>
<dbReference type="PANTHER" id="PTHR34009:SF2">
    <property type="entry name" value="PROTEIN STAR"/>
    <property type="match status" value="1"/>
</dbReference>
<dbReference type="GO" id="GO:0031902">
    <property type="term" value="C:late endosome membrane"/>
    <property type="evidence" value="ECO:0007669"/>
    <property type="project" value="TreeGrafter"/>
</dbReference>
<dbReference type="eggNOG" id="ENOG502S5TS">
    <property type="taxonomic scope" value="Eukaryota"/>
</dbReference>
<dbReference type="AlphaFoldDB" id="B7GBL6"/>
<feature type="domain" description="Methyltransferase FkbM" evidence="2">
    <location>
        <begin position="133"/>
        <end position="284"/>
    </location>
</feature>
<organism evidence="4 5">
    <name type="scientific">Phaeodactylum tricornutum (strain CCAP 1055/1)</name>
    <dbReference type="NCBI Taxonomy" id="556484"/>
    <lineage>
        <taxon>Eukaryota</taxon>
        <taxon>Sar</taxon>
        <taxon>Stramenopiles</taxon>
        <taxon>Ochrophyta</taxon>
        <taxon>Bacillariophyta</taxon>
        <taxon>Bacillariophyceae</taxon>
        <taxon>Bacillariophycidae</taxon>
        <taxon>Naviculales</taxon>
        <taxon>Phaeodactylaceae</taxon>
        <taxon>Phaeodactylum</taxon>
    </lineage>
</organism>
<reference evidence="5" key="2">
    <citation type="submission" date="2008-08" db="EMBL/GenBank/DDBJ databases">
        <authorList>
            <consortium name="Diatom Consortium"/>
            <person name="Grigoriev I."/>
            <person name="Grimwood J."/>
            <person name="Kuo A."/>
            <person name="Otillar R.P."/>
            <person name="Salamov A."/>
            <person name="Detter J.C."/>
            <person name="Lindquist E."/>
            <person name="Shapiro H."/>
            <person name="Lucas S."/>
            <person name="Glavina del Rio T."/>
            <person name="Pitluck S."/>
            <person name="Rokhsar D."/>
            <person name="Bowler C."/>
        </authorList>
    </citation>
    <scope>GENOME REANNOTATION</scope>
    <source>
        <strain evidence="5">CCAP 1055/1</strain>
    </source>
</reference>
<dbReference type="PaxDb" id="2850-Phatr49826"/>
<dbReference type="InterPro" id="IPR053202">
    <property type="entry name" value="EGF_Rcpt_Signaling_Reg"/>
</dbReference>
<dbReference type="HOGENOM" id="CLU_067229_0_0_1"/>
<dbReference type="GO" id="GO:0016197">
    <property type="term" value="P:endosomal transport"/>
    <property type="evidence" value="ECO:0007669"/>
    <property type="project" value="TreeGrafter"/>
</dbReference>
<dbReference type="OrthoDB" id="6352234at2759"/>
<dbReference type="GO" id="GO:0005794">
    <property type="term" value="C:Golgi apparatus"/>
    <property type="evidence" value="ECO:0007669"/>
    <property type="project" value="TreeGrafter"/>
</dbReference>
<dbReference type="GeneID" id="7199176"/>
<protein>
    <recommendedName>
        <fullName evidence="2">Methyltransferase FkbM domain-containing protein</fullName>
    </recommendedName>
</protein>
<dbReference type="InterPro" id="IPR006342">
    <property type="entry name" value="FkbM_mtfrase"/>
</dbReference>
<dbReference type="PANTHER" id="PTHR34009">
    <property type="entry name" value="PROTEIN STAR"/>
    <property type="match status" value="1"/>
</dbReference>
<dbReference type="EMBL" id="CM000626">
    <property type="protein sequence ID" value="EEC44027.1"/>
    <property type="molecule type" value="Genomic_DNA"/>
</dbReference>
<sequence length="317" mass="36339">MKVSRSDSRSFSPRSGWFALPNRYSALFPWALFLIGCFIGHLHGNFIARSENSQIINECLRHDNPLCVTSHVHTDGGVDRIGDGWHSIDVFYGHTDLLKKTLPSNRTWFSQASQDELVASLFKGKRDGYFIDLAANDATDLSNTYALEQEYGWTGLCVEPNPMYWHNLSYRDCQIVGAVVGQARLEQVHFRFEAGDHGGIAGDGFDNGKRWQRYSELKYTVTLLEILERYNAPTQIDYLSLDVEGAESFIMMNFPLDKYQIKVITAERLRGPIREFLKGHGYVFVKKLTRWGESLWIHNSAKDELDLQLIQQFNFPI</sequence>
<gene>
    <name evidence="4" type="ORF">PHATRDRAFT_49826</name>
    <name evidence="3" type="ORF">PHATRDRAFT_50348</name>
</gene>
<dbReference type="OMA" id="THIVYIF"/>
<dbReference type="RefSeq" id="XP_002184628.1">
    <property type="nucleotide sequence ID" value="XM_002184592.1"/>
</dbReference>
<name>B7GBL6_PHATC</name>
<proteinExistence type="predicted"/>
<evidence type="ECO:0000313" key="4">
    <source>
        <dbReference type="EMBL" id="EEC44027.1"/>
    </source>
</evidence>
<keyword evidence="1" id="KW-1133">Transmembrane helix</keyword>
<evidence type="ECO:0000313" key="3">
    <source>
        <dbReference type="EMBL" id="EEC43183.1"/>
    </source>
</evidence>
<evidence type="ECO:0000313" key="5">
    <source>
        <dbReference type="Proteomes" id="UP000000759"/>
    </source>
</evidence>
<dbReference type="GO" id="GO:0005789">
    <property type="term" value="C:endoplasmic reticulum membrane"/>
    <property type="evidence" value="ECO:0007669"/>
    <property type="project" value="TreeGrafter"/>
</dbReference>
<dbReference type="GO" id="GO:0005886">
    <property type="term" value="C:plasma membrane"/>
    <property type="evidence" value="ECO:0007669"/>
    <property type="project" value="TreeGrafter"/>
</dbReference>
<keyword evidence="5" id="KW-1185">Reference proteome</keyword>
<dbReference type="Gene3D" id="3.40.50.150">
    <property type="entry name" value="Vaccinia Virus protein VP39"/>
    <property type="match status" value="1"/>
</dbReference>
<dbReference type="Proteomes" id="UP000000759">
    <property type="component" value="Chromosome 24"/>
</dbReference>
<evidence type="ECO:0000259" key="2">
    <source>
        <dbReference type="Pfam" id="PF05050"/>
    </source>
</evidence>
<dbReference type="Proteomes" id="UP000000759">
    <property type="component" value="Chromosome 29"/>
</dbReference>
<dbReference type="KEGG" id="pti:PHATRDRAFT_49826"/>
<dbReference type="InterPro" id="IPR029063">
    <property type="entry name" value="SAM-dependent_MTases_sf"/>
</dbReference>
<dbReference type="InParanoid" id="B7GBL6"/>
<keyword evidence="1" id="KW-0472">Membrane</keyword>
<dbReference type="RefSeq" id="XP_002185314.1">
    <property type="nucleotide sequence ID" value="XM_002185278.1"/>
</dbReference>
<reference evidence="4 5" key="1">
    <citation type="journal article" date="2008" name="Nature">
        <title>The Phaeodactylum genome reveals the evolutionary history of diatom genomes.</title>
        <authorList>
            <person name="Bowler C."/>
            <person name="Allen A.E."/>
            <person name="Badger J.H."/>
            <person name="Grimwood J."/>
            <person name="Jabbari K."/>
            <person name="Kuo A."/>
            <person name="Maheswari U."/>
            <person name="Martens C."/>
            <person name="Maumus F."/>
            <person name="Otillar R.P."/>
            <person name="Rayko E."/>
            <person name="Salamov A."/>
            <person name="Vandepoele K."/>
            <person name="Beszteri B."/>
            <person name="Gruber A."/>
            <person name="Heijde M."/>
            <person name="Katinka M."/>
            <person name="Mock T."/>
            <person name="Valentin K."/>
            <person name="Verret F."/>
            <person name="Berges J.A."/>
            <person name="Brownlee C."/>
            <person name="Cadoret J.P."/>
            <person name="Chiovitti A."/>
            <person name="Choi C.J."/>
            <person name="Coesel S."/>
            <person name="De Martino A."/>
            <person name="Detter J.C."/>
            <person name="Durkin C."/>
            <person name="Falciatore A."/>
            <person name="Fournet J."/>
            <person name="Haruta M."/>
            <person name="Huysman M.J."/>
            <person name="Jenkins B.D."/>
            <person name="Jiroutova K."/>
            <person name="Jorgensen R.E."/>
            <person name="Joubert Y."/>
            <person name="Kaplan A."/>
            <person name="Kroger N."/>
            <person name="Kroth P.G."/>
            <person name="La Roche J."/>
            <person name="Lindquist E."/>
            <person name="Lommer M."/>
            <person name="Martin-Jezequel V."/>
            <person name="Lopez P.J."/>
            <person name="Lucas S."/>
            <person name="Mangogna M."/>
            <person name="McGinnis K."/>
            <person name="Medlin L.K."/>
            <person name="Montsant A."/>
            <person name="Oudot-Le Secq M.P."/>
            <person name="Napoli C."/>
            <person name="Obornik M."/>
            <person name="Parker M.S."/>
            <person name="Petit J.L."/>
            <person name="Porcel B.M."/>
            <person name="Poulsen N."/>
            <person name="Robison M."/>
            <person name="Rychlewski L."/>
            <person name="Rynearson T.A."/>
            <person name="Schmutz J."/>
            <person name="Shapiro H."/>
            <person name="Siaut M."/>
            <person name="Stanley M."/>
            <person name="Sussman M.R."/>
            <person name="Taylor A.R."/>
            <person name="Vardi A."/>
            <person name="von Dassow P."/>
            <person name="Vyverman W."/>
            <person name="Willis A."/>
            <person name="Wyrwicz L.S."/>
            <person name="Rokhsar D.S."/>
            <person name="Weissenbach J."/>
            <person name="Armbrust E.V."/>
            <person name="Green B.R."/>
            <person name="Van de Peer Y."/>
            <person name="Grigoriev I.V."/>
        </authorList>
    </citation>
    <scope>NUCLEOTIDE SEQUENCE [LARGE SCALE GENOMIC DNA]</scope>
    <source>
        <strain evidence="4 5">CCAP 1055/1</strain>
    </source>
</reference>